<gene>
    <name evidence="2" type="ORF">CSQ87_08825</name>
</gene>
<accession>A0A2M9HCU8</accession>
<dbReference type="Proteomes" id="UP000231451">
    <property type="component" value="Unassembled WGS sequence"/>
</dbReference>
<dbReference type="AlphaFoldDB" id="A0A2M9HCU8"/>
<proteinExistence type="predicted"/>
<dbReference type="Pfam" id="PF04480">
    <property type="entry name" value="DUF559"/>
    <property type="match status" value="1"/>
</dbReference>
<protein>
    <recommendedName>
        <fullName evidence="1">DUF559 domain-containing protein</fullName>
    </recommendedName>
</protein>
<evidence type="ECO:0000259" key="1">
    <source>
        <dbReference type="Pfam" id="PF04480"/>
    </source>
</evidence>
<dbReference type="InterPro" id="IPR011335">
    <property type="entry name" value="Restrct_endonuc-II-like"/>
</dbReference>
<comment type="caution">
    <text evidence="2">The sequence shown here is derived from an EMBL/GenBank/DDBJ whole genome shotgun (WGS) entry which is preliminary data.</text>
</comment>
<dbReference type="Gene3D" id="3.40.960.10">
    <property type="entry name" value="VSR Endonuclease"/>
    <property type="match status" value="1"/>
</dbReference>
<dbReference type="EMBL" id="PEBK01000009">
    <property type="protein sequence ID" value="PJM74633.1"/>
    <property type="molecule type" value="Genomic_DNA"/>
</dbReference>
<sequence>MVYDLCTALELQSVELPMEHVLDKRRLHVAVRGGGGKRNLRGVAFHRYSRPFDEVLVDRRFRCVALPDVWMHYAAVLSLEELVVLTDCLMRRDGRLHRVGLETLIAEFESVEGRFDGKRKCRQALRLAREGTDSSYETRLRLVLMMYGLPCPEVNYPVSCGGAGKRGYFLDMAYPEWMIAIEYDGEHHGRQWKQDNGRREALENMGWSVIKVFYEDLRDEAARAALVERVALRIRQKTGIALPLVRRSVERLADGRSWRYGTLQCR</sequence>
<evidence type="ECO:0000313" key="3">
    <source>
        <dbReference type="Proteomes" id="UP000231451"/>
    </source>
</evidence>
<organism evidence="2 3">
    <name type="scientific">Bifidobacterium simiarum</name>
    <dbReference type="NCBI Taxonomy" id="2045441"/>
    <lineage>
        <taxon>Bacteria</taxon>
        <taxon>Bacillati</taxon>
        <taxon>Actinomycetota</taxon>
        <taxon>Actinomycetes</taxon>
        <taxon>Bifidobacteriales</taxon>
        <taxon>Bifidobacteriaceae</taxon>
        <taxon>Bifidobacterium</taxon>
    </lineage>
</organism>
<keyword evidence="3" id="KW-1185">Reference proteome</keyword>
<evidence type="ECO:0000313" key="2">
    <source>
        <dbReference type="EMBL" id="PJM74633.1"/>
    </source>
</evidence>
<dbReference type="SUPFAM" id="SSF52980">
    <property type="entry name" value="Restriction endonuclease-like"/>
    <property type="match status" value="1"/>
</dbReference>
<dbReference type="InterPro" id="IPR007569">
    <property type="entry name" value="DUF559"/>
</dbReference>
<reference evidence="2 3" key="1">
    <citation type="submission" date="2017-10" db="EMBL/GenBank/DDBJ databases">
        <title>Draft genome sequences of strains TRE 1, TRE 9, TRE H and TRI 7, isolated from tamarins, belonging to four potential novel Bifidobacterium species.</title>
        <authorList>
            <person name="Mattarelli P."/>
            <person name="Modesto M."/>
            <person name="Puglisi E."/>
            <person name="Morelli L."/>
            <person name="Spezio C."/>
            <person name="Bonetti A."/>
            <person name="Sandri C."/>
        </authorList>
    </citation>
    <scope>NUCLEOTIDE SEQUENCE [LARGE SCALE GENOMIC DNA]</scope>
    <source>
        <strain evidence="3">TRI7</strain>
    </source>
</reference>
<feature type="domain" description="DUF559" evidence="1">
    <location>
        <begin position="167"/>
        <end position="221"/>
    </location>
</feature>
<name>A0A2M9HCU8_9BIFI</name>